<evidence type="ECO:0000313" key="4">
    <source>
        <dbReference type="Proteomes" id="UP000823937"/>
    </source>
</evidence>
<dbReference type="EC" id="3.6.1.9" evidence="3"/>
<keyword evidence="3" id="KW-0378">Hydrolase</keyword>
<dbReference type="InterPro" id="IPR014777">
    <property type="entry name" value="4pyrrole_Mease_sub1"/>
</dbReference>
<reference evidence="3" key="2">
    <citation type="submission" date="2021-04" db="EMBL/GenBank/DDBJ databases">
        <authorList>
            <person name="Gilroy R."/>
        </authorList>
    </citation>
    <scope>NUCLEOTIDE SEQUENCE</scope>
    <source>
        <strain evidence="3">CHK169-2315</strain>
    </source>
</reference>
<reference evidence="3" key="1">
    <citation type="journal article" date="2021" name="PeerJ">
        <title>Extensive microbial diversity within the chicken gut microbiome revealed by metagenomics and culture.</title>
        <authorList>
            <person name="Gilroy R."/>
            <person name="Ravi A."/>
            <person name="Getino M."/>
            <person name="Pursley I."/>
            <person name="Horton D.L."/>
            <person name="Alikhan N.F."/>
            <person name="Baker D."/>
            <person name="Gharbi K."/>
            <person name="Hall N."/>
            <person name="Watson M."/>
            <person name="Adriaenssens E.M."/>
            <person name="Foster-Nyarko E."/>
            <person name="Jarju S."/>
            <person name="Secka A."/>
            <person name="Antonio M."/>
            <person name="Oren A."/>
            <person name="Chaudhuri R.R."/>
            <person name="La Ragione R."/>
            <person name="Hildebrand F."/>
            <person name="Pallen M.J."/>
        </authorList>
    </citation>
    <scope>NUCLEOTIDE SEQUENCE</scope>
    <source>
        <strain evidence="3">CHK169-2315</strain>
    </source>
</reference>
<evidence type="ECO:0000259" key="2">
    <source>
        <dbReference type="Pfam" id="PF03819"/>
    </source>
</evidence>
<comment type="caution">
    <text evidence="3">The sequence shown here is derived from an EMBL/GenBank/DDBJ whole genome shotgun (WGS) entry which is preliminary data.</text>
</comment>
<dbReference type="GO" id="GO:0008168">
    <property type="term" value="F:methyltransferase activity"/>
    <property type="evidence" value="ECO:0007669"/>
    <property type="project" value="InterPro"/>
</dbReference>
<dbReference type="CDD" id="cd11528">
    <property type="entry name" value="NTP-PPase_MazG_Nterm"/>
    <property type="match status" value="1"/>
</dbReference>
<dbReference type="Pfam" id="PF03819">
    <property type="entry name" value="MazG"/>
    <property type="match status" value="2"/>
</dbReference>
<dbReference type="InterPro" id="IPR004518">
    <property type="entry name" value="MazG-like_dom"/>
</dbReference>
<dbReference type="EMBL" id="DXHX01000161">
    <property type="protein sequence ID" value="HIV75639.1"/>
    <property type="molecule type" value="Genomic_DNA"/>
</dbReference>
<dbReference type="PANTHER" id="PTHR30522:SF0">
    <property type="entry name" value="NUCLEOSIDE TRIPHOSPHATE PYROPHOSPHOHYDROLASE"/>
    <property type="match status" value="1"/>
</dbReference>
<dbReference type="PIRSF" id="PIRSF002845">
    <property type="entry name" value="Ttrprl_mtas_MazG"/>
    <property type="match status" value="1"/>
</dbReference>
<dbReference type="InterPro" id="IPR011551">
    <property type="entry name" value="NTP_PyrPHydrolase_MazG"/>
</dbReference>
<dbReference type="GO" id="GO:0006950">
    <property type="term" value="P:response to stress"/>
    <property type="evidence" value="ECO:0007669"/>
    <property type="project" value="UniProtKB-ARBA"/>
</dbReference>
<proteinExistence type="predicted"/>
<dbReference type="InterPro" id="IPR024180">
    <property type="entry name" value="Tetrapyrrole_Mease/MazG_pred"/>
</dbReference>
<dbReference type="GO" id="GO:0046052">
    <property type="term" value="P:UTP catabolic process"/>
    <property type="evidence" value="ECO:0007669"/>
    <property type="project" value="TreeGrafter"/>
</dbReference>
<dbReference type="NCBIfam" id="NF007113">
    <property type="entry name" value="PRK09562.1"/>
    <property type="match status" value="1"/>
</dbReference>
<dbReference type="GO" id="GO:0046061">
    <property type="term" value="P:dATP catabolic process"/>
    <property type="evidence" value="ECO:0007669"/>
    <property type="project" value="TreeGrafter"/>
</dbReference>
<dbReference type="GO" id="GO:0046076">
    <property type="term" value="P:dTTP catabolic process"/>
    <property type="evidence" value="ECO:0007669"/>
    <property type="project" value="TreeGrafter"/>
</dbReference>
<dbReference type="CDD" id="cd11723">
    <property type="entry name" value="YabN_N_like"/>
    <property type="match status" value="1"/>
</dbReference>
<dbReference type="InterPro" id="IPR035013">
    <property type="entry name" value="YabN_N"/>
</dbReference>
<organism evidence="3 4">
    <name type="scientific">Candidatus Pseudogracilibacillus intestinigallinarum</name>
    <dbReference type="NCBI Taxonomy" id="2838742"/>
    <lineage>
        <taxon>Bacteria</taxon>
        <taxon>Bacillati</taxon>
        <taxon>Bacillota</taxon>
        <taxon>Bacilli</taxon>
        <taxon>Bacillales</taxon>
        <taxon>Bacillaceae</taxon>
        <taxon>Pseudogracilibacillus</taxon>
    </lineage>
</organism>
<dbReference type="InterPro" id="IPR048011">
    <property type="entry name" value="NTP-PPase_MazG-like_C"/>
</dbReference>
<evidence type="ECO:0000259" key="1">
    <source>
        <dbReference type="Pfam" id="PF00590"/>
    </source>
</evidence>
<dbReference type="InterPro" id="IPR035996">
    <property type="entry name" value="4pyrrol_Methylase_sf"/>
</dbReference>
<dbReference type="AlphaFoldDB" id="A0A9D1TKM8"/>
<dbReference type="GO" id="GO:0046047">
    <property type="term" value="P:TTP catabolic process"/>
    <property type="evidence" value="ECO:0007669"/>
    <property type="project" value="TreeGrafter"/>
</dbReference>
<feature type="domain" description="NTP pyrophosphohydrolase MazG-like" evidence="2">
    <location>
        <begin position="250"/>
        <end position="323"/>
    </location>
</feature>
<dbReference type="GO" id="GO:0047429">
    <property type="term" value="F:nucleoside triphosphate diphosphatase activity"/>
    <property type="evidence" value="ECO:0007669"/>
    <property type="project" value="UniProtKB-EC"/>
</dbReference>
<gene>
    <name evidence="3" type="primary">mazG</name>
    <name evidence="3" type="ORF">H9895_11250</name>
</gene>
<feature type="domain" description="Tetrapyrrole methylase" evidence="1">
    <location>
        <begin position="4"/>
        <end position="204"/>
    </location>
</feature>
<evidence type="ECO:0000313" key="3">
    <source>
        <dbReference type="EMBL" id="HIV75639.1"/>
    </source>
</evidence>
<dbReference type="GO" id="GO:0006203">
    <property type="term" value="P:dGTP catabolic process"/>
    <property type="evidence" value="ECO:0007669"/>
    <property type="project" value="TreeGrafter"/>
</dbReference>
<feature type="domain" description="NTP pyrophosphohydrolase MazG-like" evidence="2">
    <location>
        <begin position="387"/>
        <end position="444"/>
    </location>
</feature>
<dbReference type="Gene3D" id="3.40.1010.10">
    <property type="entry name" value="Cobalt-precorrin-4 Transmethylase, Domain 1"/>
    <property type="match status" value="1"/>
</dbReference>
<dbReference type="FunFam" id="1.10.287.1080:FF:000003">
    <property type="entry name" value="Nucleoside triphosphate pyrophosphohydrolase"/>
    <property type="match status" value="1"/>
</dbReference>
<dbReference type="Gene3D" id="1.10.287.1080">
    <property type="entry name" value="MazG-like"/>
    <property type="match status" value="2"/>
</dbReference>
<dbReference type="SUPFAM" id="SSF53790">
    <property type="entry name" value="Tetrapyrrole methylase"/>
    <property type="match status" value="1"/>
</dbReference>
<accession>A0A9D1TKM8</accession>
<dbReference type="Proteomes" id="UP000823937">
    <property type="component" value="Unassembled WGS sequence"/>
</dbReference>
<dbReference type="SUPFAM" id="SSF101386">
    <property type="entry name" value="all-alpha NTP pyrophosphatases"/>
    <property type="match status" value="2"/>
</dbReference>
<name>A0A9D1TKM8_9BACI</name>
<protein>
    <submittedName>
        <fullName evidence="3">Nucleoside triphosphate pyrophosphohydrolase</fullName>
        <ecNumber evidence="3">3.6.1.9</ecNumber>
    </submittedName>
</protein>
<dbReference type="FunFam" id="1.10.287.1080:FF:000001">
    <property type="entry name" value="Nucleoside triphosphate pyrophosphohydrolase"/>
    <property type="match status" value="1"/>
</dbReference>
<dbReference type="NCBIfam" id="TIGR00444">
    <property type="entry name" value="mazG"/>
    <property type="match status" value="1"/>
</dbReference>
<sequence>MGKIEVIGLGAGNIEQLPFGLYQTLKNAPITIYARTLDHPVITYLQEEGVHFQSFDIIYEKHHQFDAVYEEIVDILVRQAETEDILYAVPGHPMLAERTVQLLLEHPTADIHLLGGQSYLDDLFTALKIDPIDGFQFVDGTSFDRTSLQYKQHIIFCQVYDAFIASDVKLALLEDLPAHYEVTIVEAAGTVNEKLLTVPLEELDRVMEMSNLTSVYVPPIKEALPHHFQTLRETIQILRGPNGCPWDRKQTHASLRKYLQEEAYELIDAIQREDDEGIIEELGDVLLQVMLHSQIGEDDGYFTVDDVIRSITEKMIHRHPHVFGDGENNKTWDELKREEKSELKHSMLEDIITFAPALQVADEVQRKAAKVGFDWDEVTDVWLKWEEELQEFKEAAEANDEKEMEKEFGDMLFVLANIARFYDIYPEHALQQTNEKFIRRFKHVEQCVKESNKEFHDFTLAQLDHFWNEAKKEE</sequence>
<dbReference type="CDD" id="cd11529">
    <property type="entry name" value="NTP-PPase_MazG_Cterm"/>
    <property type="match status" value="1"/>
</dbReference>
<dbReference type="PANTHER" id="PTHR30522">
    <property type="entry name" value="NUCLEOSIDE TRIPHOSPHATE PYROPHOSPHOHYDROLASE"/>
    <property type="match status" value="1"/>
</dbReference>
<dbReference type="InterPro" id="IPR048015">
    <property type="entry name" value="NTP-PPase_MazG-like_N"/>
</dbReference>
<dbReference type="InterPro" id="IPR000878">
    <property type="entry name" value="4pyrrol_Mease"/>
</dbReference>
<dbReference type="GO" id="GO:0046081">
    <property type="term" value="P:dUTP catabolic process"/>
    <property type="evidence" value="ECO:0007669"/>
    <property type="project" value="TreeGrafter"/>
</dbReference>
<dbReference type="Pfam" id="PF00590">
    <property type="entry name" value="TP_methylase"/>
    <property type="match status" value="1"/>
</dbReference>